<comment type="caution">
    <text evidence="1">The sequence shown here is derived from an EMBL/GenBank/DDBJ whole genome shotgun (WGS) entry which is preliminary data.</text>
</comment>
<gene>
    <name evidence="1" type="ORF">RM532_08845</name>
</gene>
<dbReference type="RefSeq" id="WP_311652915.1">
    <property type="nucleotide sequence ID" value="NZ_JAVRIB010000008.1"/>
</dbReference>
<evidence type="ECO:0000313" key="2">
    <source>
        <dbReference type="Proteomes" id="UP001251857"/>
    </source>
</evidence>
<evidence type="ECO:0000313" key="1">
    <source>
        <dbReference type="EMBL" id="MDT0635065.1"/>
    </source>
</evidence>
<reference evidence="1 2" key="1">
    <citation type="submission" date="2023-09" db="EMBL/GenBank/DDBJ databases">
        <authorList>
            <person name="Rey-Velasco X."/>
        </authorList>
    </citation>
    <scope>NUCLEOTIDE SEQUENCE [LARGE SCALE GENOMIC DNA]</scope>
    <source>
        <strain evidence="1 2">W335</strain>
    </source>
</reference>
<protein>
    <submittedName>
        <fullName evidence="1">Uncharacterized protein</fullName>
    </submittedName>
</protein>
<dbReference type="EMBL" id="JAVRIB010000008">
    <property type="protein sequence ID" value="MDT0635065.1"/>
    <property type="molecule type" value="Genomic_DNA"/>
</dbReference>
<accession>A0ABU3C0I4</accession>
<organism evidence="1 2">
    <name type="scientific">Spectribacter hydrogenoxidans</name>
    <dbReference type="NCBI Taxonomy" id="3075608"/>
    <lineage>
        <taxon>Bacteria</taxon>
        <taxon>Pseudomonadati</taxon>
        <taxon>Pseudomonadota</taxon>
        <taxon>Gammaproteobacteria</taxon>
        <taxon>Salinisphaerales</taxon>
        <taxon>Salinisphaeraceae</taxon>
        <taxon>Spectribacter</taxon>
    </lineage>
</organism>
<sequence>MTYPYRCSRDTCRQRTTLARRIEHYLRDKPCPACGHATLHLGRWKQRDHRASRCHCPGWWFPHRRGSHGCHQYTCRRDADWEHLNAQLGAMPIAADPGARCPF</sequence>
<name>A0ABU3C0I4_9GAMM</name>
<dbReference type="Proteomes" id="UP001251857">
    <property type="component" value="Unassembled WGS sequence"/>
</dbReference>
<proteinExistence type="predicted"/>
<keyword evidence="2" id="KW-1185">Reference proteome</keyword>